<keyword evidence="3" id="KW-0489">Methyltransferase</keyword>
<dbReference type="Pfam" id="PF03737">
    <property type="entry name" value="RraA-like"/>
    <property type="match status" value="1"/>
</dbReference>
<dbReference type="CDD" id="cd16841">
    <property type="entry name" value="RraA_family"/>
    <property type="match status" value="1"/>
</dbReference>
<organism evidence="3 4">
    <name type="scientific">Fusobacterium nucleatum</name>
    <dbReference type="NCBI Taxonomy" id="851"/>
    <lineage>
        <taxon>Bacteria</taxon>
        <taxon>Fusobacteriati</taxon>
        <taxon>Fusobacteriota</taxon>
        <taxon>Fusobacteriia</taxon>
        <taxon>Fusobacteriales</taxon>
        <taxon>Fusobacteriaceae</taxon>
        <taxon>Fusobacterium</taxon>
    </lineage>
</organism>
<evidence type="ECO:0000313" key="3">
    <source>
        <dbReference type="EMBL" id="PMC67848.1"/>
    </source>
</evidence>
<accession>A0A2N6TEW1</accession>
<keyword evidence="2" id="KW-0479">Metal-binding</keyword>
<sequence>MAVGRRIFLKRELANQEVIKELGEIPAANIADVMERNCAMNPRIHLVSNPQNKVMAGSALTVKVRAGDNLALHAALNMATEGDVIVVSNEGDNTRALMGEIMMTYLCYFKKIAGIILDGPIRDIDEIGGWNFPVYATGTTPGGPYKEGPGEVNVPISCGEVSVNPGDIIVADKDGIIVIPKRDSETILAVAKKLHANDSAKAQAAKTGSTNRDWVTKLLDEKKFEFIDDIYKY</sequence>
<dbReference type="PANTHER" id="PTHR33254:SF4">
    <property type="entry name" value="4-HYDROXY-4-METHYL-2-OXOGLUTARATE ALDOLASE 3-RELATED"/>
    <property type="match status" value="1"/>
</dbReference>
<dbReference type="PANTHER" id="PTHR33254">
    <property type="entry name" value="4-HYDROXY-4-METHYL-2-OXOGLUTARATE ALDOLASE 3-RELATED"/>
    <property type="match status" value="1"/>
</dbReference>
<dbReference type="Proteomes" id="UP000235733">
    <property type="component" value="Unassembled WGS sequence"/>
</dbReference>
<dbReference type="NCBIfam" id="NF004850">
    <property type="entry name" value="PRK06201.1"/>
    <property type="match status" value="1"/>
</dbReference>
<dbReference type="GO" id="GO:0008168">
    <property type="term" value="F:methyltransferase activity"/>
    <property type="evidence" value="ECO:0007669"/>
    <property type="project" value="UniProtKB-KW"/>
</dbReference>
<gene>
    <name evidence="3" type="ORF">CJ209_11460</name>
</gene>
<name>A0A2N6TEW1_FUSNU</name>
<evidence type="ECO:0000313" key="4">
    <source>
        <dbReference type="Proteomes" id="UP000235733"/>
    </source>
</evidence>
<feature type="binding site" evidence="2">
    <location>
        <position position="123"/>
    </location>
    <ligand>
        <name>substrate</name>
    </ligand>
</feature>
<dbReference type="InterPro" id="IPR005493">
    <property type="entry name" value="RraA/RraA-like"/>
</dbReference>
<feature type="binding site" evidence="2">
    <location>
        <position position="122"/>
    </location>
    <ligand>
        <name>substrate</name>
    </ligand>
</feature>
<evidence type="ECO:0000256" key="2">
    <source>
        <dbReference type="PIRSR" id="PIRSR605493-1"/>
    </source>
</evidence>
<keyword evidence="3" id="KW-0808">Transferase</keyword>
<dbReference type="InterPro" id="IPR036704">
    <property type="entry name" value="RraA/RraA-like_sf"/>
</dbReference>
<feature type="binding site" evidence="2">
    <location>
        <begin position="99"/>
        <end position="102"/>
    </location>
    <ligand>
        <name>substrate</name>
    </ligand>
</feature>
<dbReference type="GO" id="GO:0046872">
    <property type="term" value="F:metal ion binding"/>
    <property type="evidence" value="ECO:0007669"/>
    <property type="project" value="UniProtKB-KW"/>
</dbReference>
<comment type="caution">
    <text evidence="3">The sequence shown here is derived from an EMBL/GenBank/DDBJ whole genome shotgun (WGS) entry which is preliminary data.</text>
</comment>
<dbReference type="GO" id="GO:0032259">
    <property type="term" value="P:methylation"/>
    <property type="evidence" value="ECO:0007669"/>
    <property type="project" value="UniProtKB-KW"/>
</dbReference>
<dbReference type="EMBL" id="PNHC01000014">
    <property type="protein sequence ID" value="PMC67848.1"/>
    <property type="molecule type" value="Genomic_DNA"/>
</dbReference>
<protein>
    <recommendedName>
        <fullName evidence="1">Regulator of ribonuclease activity homolog</fullName>
    </recommendedName>
</protein>
<comment type="cofactor">
    <cofactor evidence="2">
        <name>Mg(2+)</name>
        <dbReference type="ChEBI" id="CHEBI:18420"/>
    </cofactor>
</comment>
<proteinExistence type="predicted"/>
<dbReference type="SUPFAM" id="SSF89562">
    <property type="entry name" value="RraA-like"/>
    <property type="match status" value="1"/>
</dbReference>
<dbReference type="AlphaFoldDB" id="A0A2N6TEW1"/>
<dbReference type="Gene3D" id="3.50.30.40">
    <property type="entry name" value="Ribonuclease E inhibitor RraA/RraA-like"/>
    <property type="match status" value="1"/>
</dbReference>
<evidence type="ECO:0000256" key="1">
    <source>
        <dbReference type="ARBA" id="ARBA00029596"/>
    </source>
</evidence>
<keyword evidence="2" id="KW-0460">Magnesium</keyword>
<dbReference type="RefSeq" id="WP_158393645.1">
    <property type="nucleotide sequence ID" value="NZ_PNHC01000014.1"/>
</dbReference>
<reference evidence="3 4" key="1">
    <citation type="submission" date="2017-09" db="EMBL/GenBank/DDBJ databases">
        <title>Bacterial strain isolated from the female urinary microbiota.</title>
        <authorList>
            <person name="Thomas-White K."/>
            <person name="Kumar N."/>
            <person name="Forster S."/>
            <person name="Putonti C."/>
            <person name="Lawley T."/>
            <person name="Wolfe A.J."/>
        </authorList>
    </citation>
    <scope>NUCLEOTIDE SEQUENCE [LARGE SCALE GENOMIC DNA]</scope>
    <source>
        <strain evidence="3 4">UMB0249</strain>
    </source>
</reference>